<name>A0A124BXU5_ASPNG</name>
<gene>
    <name evidence="1" type="ORF">ABL_06167</name>
</gene>
<dbReference type="AlphaFoldDB" id="A0A124BXU5"/>
<sequence length="94" mass="10218">MEANLVKDALAHRKPQDWTLEAPGMRGQLKELGNKTHWWYLVANSQGTAIIKLSYIHSNVQDALANAGSINKGKDIEQMTLSATSVSSRPASVG</sequence>
<dbReference type="Proteomes" id="UP000068243">
    <property type="component" value="Unassembled WGS sequence"/>
</dbReference>
<evidence type="ECO:0000313" key="2">
    <source>
        <dbReference type="Proteomes" id="UP000068243"/>
    </source>
</evidence>
<organism evidence="1 2">
    <name type="scientific">Aspergillus niger</name>
    <dbReference type="NCBI Taxonomy" id="5061"/>
    <lineage>
        <taxon>Eukaryota</taxon>
        <taxon>Fungi</taxon>
        <taxon>Dikarya</taxon>
        <taxon>Ascomycota</taxon>
        <taxon>Pezizomycotina</taxon>
        <taxon>Eurotiomycetes</taxon>
        <taxon>Eurotiomycetidae</taxon>
        <taxon>Eurotiales</taxon>
        <taxon>Aspergillaceae</taxon>
        <taxon>Aspergillus</taxon>
        <taxon>Aspergillus subgen. Circumdati</taxon>
    </lineage>
</organism>
<protein>
    <submittedName>
        <fullName evidence="1">Uncharacterized protein</fullName>
    </submittedName>
</protein>
<reference evidence="2" key="1">
    <citation type="journal article" date="2016" name="Genome Announc.">
        <title>Draft genome sequence of Aspergillus niger strain An76.</title>
        <authorList>
            <person name="Gong W."/>
            <person name="Cheng Z."/>
            <person name="Zhang H."/>
            <person name="Liu L."/>
            <person name="Gao P."/>
            <person name="Wang L."/>
        </authorList>
    </citation>
    <scope>NUCLEOTIDE SEQUENCE [LARGE SCALE GENOMIC DNA]</scope>
    <source>
        <strain evidence="2">An76</strain>
    </source>
</reference>
<evidence type="ECO:0000313" key="1">
    <source>
        <dbReference type="EMBL" id="GAQ43506.1"/>
    </source>
</evidence>
<proteinExistence type="predicted"/>
<accession>A0A124BXU5</accession>
<dbReference type="EMBL" id="BCMY01000009">
    <property type="protein sequence ID" value="GAQ43506.1"/>
    <property type="molecule type" value="Genomic_DNA"/>
</dbReference>
<comment type="caution">
    <text evidence="1">The sequence shown here is derived from an EMBL/GenBank/DDBJ whole genome shotgun (WGS) entry which is preliminary data.</text>
</comment>